<reference evidence="1 2" key="1">
    <citation type="submission" date="2016-05" db="EMBL/GenBank/DDBJ databases">
        <title>Draft Genome Sequence of Algibacter sp. Strain SK-16 Isolated from the Surface Water of Aburatsubo Inlet.</title>
        <authorList>
            <person name="Wong S.-K."/>
            <person name="Yoshizawa S."/>
            <person name="Nakajima Y."/>
            <person name="Ogura Y."/>
            <person name="Tetsuya H."/>
            <person name="Hamasaki K."/>
        </authorList>
    </citation>
    <scope>NUCLEOTIDE SEQUENCE [LARGE SCALE GENOMIC DNA]</scope>
    <source>
        <strain evidence="1 2">SK-16</strain>
    </source>
</reference>
<comment type="caution">
    <text evidence="1">The sequence shown here is derived from an EMBL/GenBank/DDBJ whole genome shotgun (WGS) entry which is preliminary data.</text>
</comment>
<accession>A0A1E5TAC5</accession>
<evidence type="ECO:0000313" key="1">
    <source>
        <dbReference type="EMBL" id="OEK08345.1"/>
    </source>
</evidence>
<dbReference type="EMBL" id="MDJD01000034">
    <property type="protein sequence ID" value="OEK08345.1"/>
    <property type="molecule type" value="Genomic_DNA"/>
</dbReference>
<gene>
    <name evidence="1" type="ORF">A8C32_02520</name>
</gene>
<dbReference type="AlphaFoldDB" id="A0A1E5TAC5"/>
<dbReference type="Proteomes" id="UP000095713">
    <property type="component" value="Unassembled WGS sequence"/>
</dbReference>
<sequence>MGYASNYNSNCFDDEIFRMKNNERFLSQKIIDSVNQSKYKELIKETDIYTYQYVYDGVHINDKIIKIRKLIRYYEEGGDKIYEVFLC</sequence>
<evidence type="ECO:0000313" key="2">
    <source>
        <dbReference type="Proteomes" id="UP000095713"/>
    </source>
</evidence>
<name>A0A1E5TAC5_9FLAO</name>
<organism evidence="1 2">
    <name type="scientific">Flavivirga aquatica</name>
    <dbReference type="NCBI Taxonomy" id="1849968"/>
    <lineage>
        <taxon>Bacteria</taxon>
        <taxon>Pseudomonadati</taxon>
        <taxon>Bacteroidota</taxon>
        <taxon>Flavobacteriia</taxon>
        <taxon>Flavobacteriales</taxon>
        <taxon>Flavobacteriaceae</taxon>
        <taxon>Flavivirga</taxon>
    </lineage>
</organism>
<keyword evidence="2" id="KW-1185">Reference proteome</keyword>
<proteinExistence type="predicted"/>
<protein>
    <submittedName>
        <fullName evidence="1">Uncharacterized protein</fullName>
    </submittedName>
</protein>